<dbReference type="AlphaFoldDB" id="A0A2P5YIG4"/>
<protein>
    <submittedName>
        <fullName evidence="1">Uncharacterized protein</fullName>
    </submittedName>
</protein>
<organism evidence="1 2">
    <name type="scientific">Gossypium barbadense</name>
    <name type="common">Sea Island cotton</name>
    <name type="synonym">Hibiscus barbadensis</name>
    <dbReference type="NCBI Taxonomy" id="3634"/>
    <lineage>
        <taxon>Eukaryota</taxon>
        <taxon>Viridiplantae</taxon>
        <taxon>Streptophyta</taxon>
        <taxon>Embryophyta</taxon>
        <taxon>Tracheophyta</taxon>
        <taxon>Spermatophyta</taxon>
        <taxon>Magnoliopsida</taxon>
        <taxon>eudicotyledons</taxon>
        <taxon>Gunneridae</taxon>
        <taxon>Pentapetalae</taxon>
        <taxon>rosids</taxon>
        <taxon>malvids</taxon>
        <taxon>Malvales</taxon>
        <taxon>Malvaceae</taxon>
        <taxon>Malvoideae</taxon>
        <taxon>Gossypium</taxon>
    </lineage>
</organism>
<reference evidence="1 2" key="1">
    <citation type="submission" date="2015-01" db="EMBL/GenBank/DDBJ databases">
        <title>Genome of allotetraploid Gossypium barbadense reveals genomic plasticity and fiber elongation in cotton evolution.</title>
        <authorList>
            <person name="Chen X."/>
            <person name="Liu X."/>
            <person name="Zhao B."/>
            <person name="Zheng H."/>
            <person name="Hu Y."/>
            <person name="Lu G."/>
            <person name="Yang C."/>
            <person name="Chen J."/>
            <person name="Shan C."/>
            <person name="Zhang L."/>
            <person name="Zhou Y."/>
            <person name="Wang L."/>
            <person name="Guo W."/>
            <person name="Bai Y."/>
            <person name="Ruan J."/>
            <person name="Shangguan X."/>
            <person name="Mao Y."/>
            <person name="Jiang J."/>
            <person name="Zhu Y."/>
            <person name="Lei J."/>
            <person name="Kang H."/>
            <person name="Chen S."/>
            <person name="He X."/>
            <person name="Wang R."/>
            <person name="Wang Y."/>
            <person name="Chen J."/>
            <person name="Wang L."/>
            <person name="Yu S."/>
            <person name="Wang B."/>
            <person name="Wei J."/>
            <person name="Song S."/>
            <person name="Lu X."/>
            <person name="Gao Z."/>
            <person name="Gu W."/>
            <person name="Deng X."/>
            <person name="Ma D."/>
            <person name="Wang S."/>
            <person name="Liang W."/>
            <person name="Fang L."/>
            <person name="Cai C."/>
            <person name="Zhu X."/>
            <person name="Zhou B."/>
            <person name="Zhang Y."/>
            <person name="Chen Z."/>
            <person name="Xu S."/>
            <person name="Zhu R."/>
            <person name="Wang S."/>
            <person name="Zhang T."/>
            <person name="Zhao G."/>
        </authorList>
    </citation>
    <scope>NUCLEOTIDE SEQUENCE [LARGE SCALE GENOMIC DNA]</scope>
    <source>
        <strain evidence="2">cv. Xinhai21</strain>
        <tissue evidence="1">Leaf</tissue>
    </source>
</reference>
<gene>
    <name evidence="1" type="ORF">GOBAR_AA05222</name>
</gene>
<evidence type="ECO:0000313" key="2">
    <source>
        <dbReference type="Proteomes" id="UP000239757"/>
    </source>
</evidence>
<sequence>MDSLCESNGKGNLLSDPSAKKVCFKDSESNIDIEVVVELMPSPTLSWKDMVLGKGFIESKRVSEVGFTDGNFSILEGDIKKSVVNSIAAIVFSDRVHKLLVNDMSTSVVIKLLERNIDWL</sequence>
<proteinExistence type="predicted"/>
<accession>A0A2P5YIG4</accession>
<dbReference type="EMBL" id="KZ663168">
    <property type="protein sequence ID" value="PPS15348.1"/>
    <property type="molecule type" value="Genomic_DNA"/>
</dbReference>
<evidence type="ECO:0000313" key="1">
    <source>
        <dbReference type="EMBL" id="PPS15348.1"/>
    </source>
</evidence>
<name>A0A2P5YIG4_GOSBA</name>
<dbReference type="OrthoDB" id="980885at2759"/>
<dbReference type="Proteomes" id="UP000239757">
    <property type="component" value="Unassembled WGS sequence"/>
</dbReference>